<name>A0A0F9APV1_9ZZZZ</name>
<proteinExistence type="predicted"/>
<dbReference type="AlphaFoldDB" id="A0A0F9APV1"/>
<evidence type="ECO:0000313" key="1">
    <source>
        <dbReference type="EMBL" id="KKK74241.1"/>
    </source>
</evidence>
<organism evidence="1">
    <name type="scientific">marine sediment metagenome</name>
    <dbReference type="NCBI Taxonomy" id="412755"/>
    <lineage>
        <taxon>unclassified sequences</taxon>
        <taxon>metagenomes</taxon>
        <taxon>ecological metagenomes</taxon>
    </lineage>
</organism>
<protein>
    <submittedName>
        <fullName evidence="1">Uncharacterized protein</fullName>
    </submittedName>
</protein>
<comment type="caution">
    <text evidence="1">The sequence shown here is derived from an EMBL/GenBank/DDBJ whole genome shotgun (WGS) entry which is preliminary data.</text>
</comment>
<reference evidence="1" key="1">
    <citation type="journal article" date="2015" name="Nature">
        <title>Complex archaea that bridge the gap between prokaryotes and eukaryotes.</title>
        <authorList>
            <person name="Spang A."/>
            <person name="Saw J.H."/>
            <person name="Jorgensen S.L."/>
            <person name="Zaremba-Niedzwiedzka K."/>
            <person name="Martijn J."/>
            <person name="Lind A.E."/>
            <person name="van Eijk R."/>
            <person name="Schleper C."/>
            <person name="Guy L."/>
            <person name="Ettema T.J."/>
        </authorList>
    </citation>
    <scope>NUCLEOTIDE SEQUENCE</scope>
</reference>
<accession>A0A0F9APV1</accession>
<dbReference type="EMBL" id="LAZR01056414">
    <property type="protein sequence ID" value="KKK74241.1"/>
    <property type="molecule type" value="Genomic_DNA"/>
</dbReference>
<gene>
    <name evidence="1" type="ORF">LCGC14_2885760</name>
</gene>
<sequence length="55" mass="6509">MITLRVRQENMRNPEKVTFRRDFKANVEGDVFNIISSLEDTHPLPDGYQWSSEKL</sequence>